<evidence type="ECO:0000256" key="1">
    <source>
        <dbReference type="ARBA" id="ARBA00023157"/>
    </source>
</evidence>
<comment type="caution">
    <text evidence="2">Lacks conserved residue(s) required for the propagation of feature annotation.</text>
</comment>
<protein>
    <recommendedName>
        <fullName evidence="9">Fibrinogen C-terminal domain-containing protein</fullName>
    </recommendedName>
</protein>
<keyword evidence="4" id="KW-0812">Transmembrane</keyword>
<dbReference type="Gene3D" id="3.90.215.10">
    <property type="entry name" value="Gamma Fibrinogen, chain A, domain 1"/>
    <property type="match status" value="1"/>
</dbReference>
<keyword evidence="4" id="KW-1133">Transmembrane helix</keyword>
<dbReference type="PANTHER" id="PTHR19143">
    <property type="entry name" value="FIBRINOGEN/TENASCIN/ANGIOPOEITIN"/>
    <property type="match status" value="1"/>
</dbReference>
<accession>A0ABP0FW61</accession>
<dbReference type="PANTHER" id="PTHR19143:SF458">
    <property type="entry name" value="FIBRINOGEN C-TERMINAL DOMAIN-CONTAINING PROTEIN-RELATED"/>
    <property type="match status" value="1"/>
</dbReference>
<evidence type="ECO:0000313" key="8">
    <source>
        <dbReference type="Proteomes" id="UP001642483"/>
    </source>
</evidence>
<dbReference type="Pfam" id="PF00147">
    <property type="entry name" value="Fibrinogen_C"/>
    <property type="match status" value="1"/>
</dbReference>
<dbReference type="SMART" id="SM00032">
    <property type="entry name" value="CCP"/>
    <property type="match status" value="1"/>
</dbReference>
<dbReference type="SUPFAM" id="SSF57535">
    <property type="entry name" value="Complement control module/SCR domain"/>
    <property type="match status" value="1"/>
</dbReference>
<dbReference type="Proteomes" id="UP001642483">
    <property type="component" value="Unassembled WGS sequence"/>
</dbReference>
<evidence type="ECO:0000256" key="3">
    <source>
        <dbReference type="SAM" id="MobiDB-lite"/>
    </source>
</evidence>
<dbReference type="InterPro" id="IPR000436">
    <property type="entry name" value="Sushi_SCR_CCP_dom"/>
</dbReference>
<evidence type="ECO:0000256" key="4">
    <source>
        <dbReference type="SAM" id="Phobius"/>
    </source>
</evidence>
<dbReference type="CDD" id="cd00087">
    <property type="entry name" value="FReD"/>
    <property type="match status" value="1"/>
</dbReference>
<organism evidence="7 8">
    <name type="scientific">Clavelina lepadiformis</name>
    <name type="common">Light-bulb sea squirt</name>
    <name type="synonym">Ascidia lepadiformis</name>
    <dbReference type="NCBI Taxonomy" id="159417"/>
    <lineage>
        <taxon>Eukaryota</taxon>
        <taxon>Metazoa</taxon>
        <taxon>Chordata</taxon>
        <taxon>Tunicata</taxon>
        <taxon>Ascidiacea</taxon>
        <taxon>Aplousobranchia</taxon>
        <taxon>Clavelinidae</taxon>
        <taxon>Clavelina</taxon>
    </lineage>
</organism>
<dbReference type="InterPro" id="IPR036056">
    <property type="entry name" value="Fibrinogen-like_C"/>
</dbReference>
<dbReference type="NCBIfam" id="NF040941">
    <property type="entry name" value="GGGWT_bact"/>
    <property type="match status" value="1"/>
</dbReference>
<name>A0ABP0FW61_CLALP</name>
<comment type="caution">
    <text evidence="7">The sequence shown here is derived from an EMBL/GenBank/DDBJ whole genome shotgun (WGS) entry which is preliminary data.</text>
</comment>
<dbReference type="InterPro" id="IPR014716">
    <property type="entry name" value="Fibrinogen_a/b/g_C_1"/>
</dbReference>
<reference evidence="7 8" key="1">
    <citation type="submission" date="2024-02" db="EMBL/GenBank/DDBJ databases">
        <authorList>
            <person name="Daric V."/>
            <person name="Darras S."/>
        </authorList>
    </citation>
    <scope>NUCLEOTIDE SEQUENCE [LARGE SCALE GENOMIC DNA]</scope>
</reference>
<dbReference type="Pfam" id="PF00084">
    <property type="entry name" value="Sushi"/>
    <property type="match status" value="1"/>
</dbReference>
<keyword evidence="4" id="KW-0472">Membrane</keyword>
<dbReference type="EMBL" id="CAWYQH010000097">
    <property type="protein sequence ID" value="CAK8683841.1"/>
    <property type="molecule type" value="Genomic_DNA"/>
</dbReference>
<evidence type="ECO:0000259" key="5">
    <source>
        <dbReference type="PROSITE" id="PS50923"/>
    </source>
</evidence>
<feature type="domain" description="Fibrinogen C-terminal" evidence="6">
    <location>
        <begin position="355"/>
        <end position="584"/>
    </location>
</feature>
<dbReference type="SMART" id="SM00186">
    <property type="entry name" value="FBG"/>
    <property type="match status" value="1"/>
</dbReference>
<feature type="transmembrane region" description="Helical" evidence="4">
    <location>
        <begin position="239"/>
        <end position="261"/>
    </location>
</feature>
<evidence type="ECO:0000256" key="2">
    <source>
        <dbReference type="PROSITE-ProRule" id="PRU00302"/>
    </source>
</evidence>
<dbReference type="InterPro" id="IPR002181">
    <property type="entry name" value="Fibrinogen_a/b/g_C_dom"/>
</dbReference>
<dbReference type="PROSITE" id="PS50923">
    <property type="entry name" value="SUSHI"/>
    <property type="match status" value="1"/>
</dbReference>
<evidence type="ECO:0000313" key="7">
    <source>
        <dbReference type="EMBL" id="CAK8683841.1"/>
    </source>
</evidence>
<proteinExistence type="predicted"/>
<dbReference type="CDD" id="cd00033">
    <property type="entry name" value="CCP"/>
    <property type="match status" value="1"/>
</dbReference>
<dbReference type="InterPro" id="IPR050373">
    <property type="entry name" value="Fibrinogen_C-term_domain"/>
</dbReference>
<sequence>MSQVQQHADMQCHTDEGRMEKLEVTEVDNTVMVKNLEDITPGIPEFKELRILVSNATYFVDNLEKCGDIFWDIISEIRKHLKKAQVLVNTLEIAQKETVLKLLGIKCSNASAQVYTTDLEFCRSEQSSQTTSIAELLILLIARKKMTPKAEYNVLPITSLSSVQVSETRDSKNTLSIVEEKEEKDEKDDDEISSVGENSTRYARRKSSPKGGKNPNIACLEPPPVEPFLEAKIKRDRRYVIFLLLLLTGSIAINTFLILALTDALQRKEHVLTLRDEIRAEVENTMITCPSISQPANGKVECSQKPNVKLSNRANFGSVCSFSCDFEYELTGSKHMRCTGENKWNTSLPECQKRLCHEVQGRDCAGLRKLGKAFKSGIYQVKQCGTFKMLEVYCDFSTQGGGWTAIQRRKNDHADFSKLFHDFEESFGKPDGNFWIGLKNMNFLSSTEPQSLMVVMTDWFYPEYHRSKAYAMYNRFLVENASVSYRLHVRVFKPISPESINAGDSLSYSNGMQFTTKDSDKDFNKLRNCAEITGAAWWHRNCTHANLNAEYTSDRIYGEKTIYWKTWRSLSSLKSAEMFIRPQSLNHDPYR</sequence>
<feature type="domain" description="Sushi" evidence="5">
    <location>
        <begin position="300"/>
        <end position="353"/>
    </location>
</feature>
<evidence type="ECO:0000259" key="6">
    <source>
        <dbReference type="PROSITE" id="PS51406"/>
    </source>
</evidence>
<keyword evidence="2" id="KW-0768">Sushi</keyword>
<dbReference type="PROSITE" id="PS51406">
    <property type="entry name" value="FIBRINOGEN_C_2"/>
    <property type="match status" value="1"/>
</dbReference>
<feature type="compositionally biased region" description="Acidic residues" evidence="3">
    <location>
        <begin position="180"/>
        <end position="192"/>
    </location>
</feature>
<keyword evidence="8" id="KW-1185">Reference proteome</keyword>
<feature type="disulfide bond" evidence="2">
    <location>
        <begin position="324"/>
        <end position="351"/>
    </location>
</feature>
<evidence type="ECO:0008006" key="9">
    <source>
        <dbReference type="Google" id="ProtNLM"/>
    </source>
</evidence>
<dbReference type="Gene3D" id="2.10.70.10">
    <property type="entry name" value="Complement Module, domain 1"/>
    <property type="match status" value="1"/>
</dbReference>
<gene>
    <name evidence="7" type="ORF">CVLEPA_LOCUS14865</name>
</gene>
<dbReference type="InterPro" id="IPR035976">
    <property type="entry name" value="Sushi/SCR/CCP_sf"/>
</dbReference>
<feature type="region of interest" description="Disordered" evidence="3">
    <location>
        <begin position="174"/>
        <end position="219"/>
    </location>
</feature>
<keyword evidence="1 2" id="KW-1015">Disulfide bond</keyword>
<dbReference type="SUPFAM" id="SSF56496">
    <property type="entry name" value="Fibrinogen C-terminal domain-like"/>
    <property type="match status" value="1"/>
</dbReference>